<dbReference type="Gene3D" id="3.40.50.1820">
    <property type="entry name" value="alpha/beta hydrolase"/>
    <property type="match status" value="1"/>
</dbReference>
<feature type="domain" description="AB hydrolase-1" evidence="1">
    <location>
        <begin position="23"/>
        <end position="278"/>
    </location>
</feature>
<evidence type="ECO:0000313" key="2">
    <source>
        <dbReference type="EMBL" id="VTS16913.1"/>
    </source>
</evidence>
<keyword evidence="2" id="KW-0645">Protease</keyword>
<dbReference type="AlphaFoldDB" id="A0A4U9XT73"/>
<name>A0A4U9XT73_9STRE</name>
<dbReference type="Proteomes" id="UP000394068">
    <property type="component" value="Unassembled WGS sequence"/>
</dbReference>
<dbReference type="EC" id="3.4.11.5" evidence="2"/>
<organism evidence="2 3">
    <name type="scientific">Streptococcus pseudoporcinus</name>
    <dbReference type="NCBI Taxonomy" id="361101"/>
    <lineage>
        <taxon>Bacteria</taxon>
        <taxon>Bacillati</taxon>
        <taxon>Bacillota</taxon>
        <taxon>Bacilli</taxon>
        <taxon>Lactobacillales</taxon>
        <taxon>Streptococcaceae</taxon>
        <taxon>Streptococcus</taxon>
    </lineage>
</organism>
<proteinExistence type="predicted"/>
<protein>
    <submittedName>
        <fullName evidence="2">Proline iminopeptidase</fullName>
        <ecNumber evidence="2">3.4.11.5</ecNumber>
    </submittedName>
</protein>
<keyword evidence="2" id="KW-0378">Hydrolase</keyword>
<evidence type="ECO:0000313" key="3">
    <source>
        <dbReference type="Proteomes" id="UP000394068"/>
    </source>
</evidence>
<dbReference type="InterPro" id="IPR050266">
    <property type="entry name" value="AB_hydrolase_sf"/>
</dbReference>
<accession>A0A4U9XT73</accession>
<gene>
    <name evidence="2" type="primary">pip_2</name>
    <name evidence="2" type="ORF">NCTC5386_01523</name>
</gene>
<dbReference type="Pfam" id="PF00561">
    <property type="entry name" value="Abhydrolase_1"/>
    <property type="match status" value="1"/>
</dbReference>
<dbReference type="SUPFAM" id="SSF53474">
    <property type="entry name" value="alpha/beta-Hydrolases"/>
    <property type="match status" value="1"/>
</dbReference>
<dbReference type="GO" id="GO:0004177">
    <property type="term" value="F:aminopeptidase activity"/>
    <property type="evidence" value="ECO:0007669"/>
    <property type="project" value="UniProtKB-KW"/>
</dbReference>
<sequence length="291" mass="34415">MSYIMFKNGEKLYFETYGKSTNPAILFIHGAPGIGITDFAFFQGKKFSEKYFLVAMEQRGVWRSDEIRDYFSIDKIISGYEYLRKKLGLQTWSVITHCLGARIAVEYYKRYPKVFNRIIFENPILDSRTPFESMIKVQLKFLKVQNNIKYTEFLRGVQFIKSIDDLEDYAEKISRETKIVTNSLIMSKKTLQELKKISNNYDYRYFVNSRNTELKMCKYKALYSFKPSVNIEQKVLILRSLKDIVVCNATLKNLRAISKDCTTVDFFNSKHWIHIDEPEKFYKIIDNFLSI</sequence>
<dbReference type="EMBL" id="CABEHT010000001">
    <property type="protein sequence ID" value="VTS16913.1"/>
    <property type="molecule type" value="Genomic_DNA"/>
</dbReference>
<keyword evidence="2" id="KW-0031">Aminopeptidase</keyword>
<dbReference type="PANTHER" id="PTHR43798">
    <property type="entry name" value="MONOACYLGLYCEROL LIPASE"/>
    <property type="match status" value="1"/>
</dbReference>
<dbReference type="InterPro" id="IPR000073">
    <property type="entry name" value="AB_hydrolase_1"/>
</dbReference>
<reference evidence="2 3" key="1">
    <citation type="submission" date="2019-05" db="EMBL/GenBank/DDBJ databases">
        <authorList>
            <consortium name="Pathogen Informatics"/>
        </authorList>
    </citation>
    <scope>NUCLEOTIDE SEQUENCE [LARGE SCALE GENOMIC DNA]</scope>
    <source>
        <strain evidence="2 3">NCTC5386</strain>
    </source>
</reference>
<dbReference type="InterPro" id="IPR029058">
    <property type="entry name" value="AB_hydrolase_fold"/>
</dbReference>
<dbReference type="RefSeq" id="WP_142355106.1">
    <property type="nucleotide sequence ID" value="NZ_CABEHT010000001.1"/>
</dbReference>
<dbReference type="PANTHER" id="PTHR43798:SF33">
    <property type="entry name" value="HYDROLASE, PUTATIVE (AFU_ORTHOLOGUE AFUA_2G14860)-RELATED"/>
    <property type="match status" value="1"/>
</dbReference>
<evidence type="ECO:0000259" key="1">
    <source>
        <dbReference type="Pfam" id="PF00561"/>
    </source>
</evidence>
<dbReference type="GO" id="GO:0016020">
    <property type="term" value="C:membrane"/>
    <property type="evidence" value="ECO:0007669"/>
    <property type="project" value="TreeGrafter"/>
</dbReference>